<dbReference type="GO" id="GO:0003677">
    <property type="term" value="F:DNA binding"/>
    <property type="evidence" value="ECO:0007669"/>
    <property type="project" value="UniProtKB-KW"/>
</dbReference>
<evidence type="ECO:0000256" key="3">
    <source>
        <dbReference type="ARBA" id="ARBA00023163"/>
    </source>
</evidence>
<accession>A0A0M8P948</accession>
<dbReference type="SMART" id="SM00066">
    <property type="entry name" value="GAL4"/>
    <property type="match status" value="1"/>
</dbReference>
<comment type="caution">
    <text evidence="6">The sequence shown here is derived from an EMBL/GenBank/DDBJ whole genome shotgun (WGS) entry which is preliminary data.</text>
</comment>
<dbReference type="AlphaFoldDB" id="A0A0M8P948"/>
<evidence type="ECO:0000313" key="6">
    <source>
        <dbReference type="EMBL" id="KOS47688.1"/>
    </source>
</evidence>
<dbReference type="PANTHER" id="PTHR37534:SF46">
    <property type="entry name" value="ZN(II)2CYS6 TRANSCRIPTION FACTOR (EUROFUNG)"/>
    <property type="match status" value="1"/>
</dbReference>
<organism evidence="6 7">
    <name type="scientific">Penicillium nordicum</name>
    <dbReference type="NCBI Taxonomy" id="229535"/>
    <lineage>
        <taxon>Eukaryota</taxon>
        <taxon>Fungi</taxon>
        <taxon>Dikarya</taxon>
        <taxon>Ascomycota</taxon>
        <taxon>Pezizomycotina</taxon>
        <taxon>Eurotiomycetes</taxon>
        <taxon>Eurotiomycetidae</taxon>
        <taxon>Eurotiales</taxon>
        <taxon>Aspergillaceae</taxon>
        <taxon>Penicillium</taxon>
    </lineage>
</organism>
<reference evidence="6 7" key="1">
    <citation type="submission" date="2015-08" db="EMBL/GenBank/DDBJ databases">
        <title>Genome sequencing of Penicillium nordicum.</title>
        <authorList>
            <person name="Nguyen H.D."/>
            <person name="Seifert K.A."/>
        </authorList>
    </citation>
    <scope>NUCLEOTIDE SEQUENCE [LARGE SCALE GENOMIC DNA]</scope>
    <source>
        <strain evidence="6 7">DAOMC 185683</strain>
    </source>
</reference>
<dbReference type="CDD" id="cd00067">
    <property type="entry name" value="GAL4"/>
    <property type="match status" value="1"/>
</dbReference>
<keyword evidence="3" id="KW-0804">Transcription</keyword>
<dbReference type="Gene3D" id="4.10.240.10">
    <property type="entry name" value="Zn(2)-C6 fungal-type DNA-binding domain"/>
    <property type="match status" value="1"/>
</dbReference>
<evidence type="ECO:0000256" key="4">
    <source>
        <dbReference type="ARBA" id="ARBA00023242"/>
    </source>
</evidence>
<sequence>MGWGLYSAISFQPFNVPLFFTPPPPRAYPSIDLLIRNMKTSANTRRHRTERGPRSKSGCRTCISKKVKCDEQHPLCRRCIRLHLRCEWPARQPSMSTRRRGLGPIKSRNAWTPRPILPIWRSQDEPDNPDNLCQIEDISDSMVELPAPGHDHYLGSGAFNPWFDTTETTNQLNGPAQGTDTVEQKNAQTSMLLSPQSLLNFQAIAATVLFASDIGASYAPSFGRNDSQAVSFYSAVFAPRKSTREAALSAHLLFLDLALQNTMALHFLLAISHNELAIYLGLSNYPPQESWKHFQYGSQILTTALNPLAHSTHSDHVGTMLSFLYMYMFWMRISPLNLQNLHQLSVSVLTYVKGHSLYESCASSGPLSADTVLLSRILTYLYDRDGFCNFFGCGGAFASYVNGSHEKRHRVWKLSRSILTSSDDYTTASDSMTSTQWPLNILNTYFELISIHHDINCYSQAVESQAHRSSRTIKSNLARAQDEYKSLSCFVTKCKRQGRTPPLMALVAVTFFHAIQIYFHRSRDSYFGQLPVPNEIQQNLSELIATAYYTIATGPVQLLERFQWSLLIAGIETHDPVHLEWILATLSDPILKNILNTVKEEQQSRSISIKNLRHIIGPVSHDEISGNVDLHVT</sequence>
<evidence type="ECO:0000259" key="5">
    <source>
        <dbReference type="PROSITE" id="PS50048"/>
    </source>
</evidence>
<dbReference type="PANTHER" id="PTHR37534">
    <property type="entry name" value="TRANSCRIPTIONAL ACTIVATOR PROTEIN UGA3"/>
    <property type="match status" value="1"/>
</dbReference>
<keyword evidence="4" id="KW-0539">Nucleus</keyword>
<feature type="domain" description="Zn(2)-C6 fungal-type" evidence="5">
    <location>
        <begin position="58"/>
        <end position="88"/>
    </location>
</feature>
<name>A0A0M8P948_9EURO</name>
<dbReference type="Pfam" id="PF00172">
    <property type="entry name" value="Zn_clus"/>
    <property type="match status" value="1"/>
</dbReference>
<dbReference type="GO" id="GO:0000981">
    <property type="term" value="F:DNA-binding transcription factor activity, RNA polymerase II-specific"/>
    <property type="evidence" value="ECO:0007669"/>
    <property type="project" value="InterPro"/>
</dbReference>
<dbReference type="InterPro" id="IPR036864">
    <property type="entry name" value="Zn2-C6_fun-type_DNA-bd_sf"/>
</dbReference>
<evidence type="ECO:0000313" key="7">
    <source>
        <dbReference type="Proteomes" id="UP000037696"/>
    </source>
</evidence>
<dbReference type="EMBL" id="LHQQ01000013">
    <property type="protein sequence ID" value="KOS47688.1"/>
    <property type="molecule type" value="Genomic_DNA"/>
</dbReference>
<gene>
    <name evidence="6" type="ORF">ACN38_g1365</name>
</gene>
<proteinExistence type="predicted"/>
<protein>
    <recommendedName>
        <fullName evidence="5">Zn(2)-C6 fungal-type domain-containing protein</fullName>
    </recommendedName>
</protein>
<dbReference type="GO" id="GO:0008270">
    <property type="term" value="F:zinc ion binding"/>
    <property type="evidence" value="ECO:0007669"/>
    <property type="project" value="InterPro"/>
</dbReference>
<dbReference type="PROSITE" id="PS50048">
    <property type="entry name" value="ZN2_CY6_FUNGAL_2"/>
    <property type="match status" value="1"/>
</dbReference>
<dbReference type="SUPFAM" id="SSF57701">
    <property type="entry name" value="Zn2/Cys6 DNA-binding domain"/>
    <property type="match status" value="1"/>
</dbReference>
<keyword evidence="7" id="KW-1185">Reference proteome</keyword>
<keyword evidence="2" id="KW-0238">DNA-binding</keyword>
<dbReference type="Proteomes" id="UP000037696">
    <property type="component" value="Unassembled WGS sequence"/>
</dbReference>
<dbReference type="InterPro" id="IPR001138">
    <property type="entry name" value="Zn2Cys6_DnaBD"/>
</dbReference>
<dbReference type="OrthoDB" id="4356994at2759"/>
<evidence type="ECO:0000256" key="2">
    <source>
        <dbReference type="ARBA" id="ARBA00023125"/>
    </source>
</evidence>
<evidence type="ECO:0000256" key="1">
    <source>
        <dbReference type="ARBA" id="ARBA00023015"/>
    </source>
</evidence>
<keyword evidence="1" id="KW-0805">Transcription regulation</keyword>